<sequence>MANFFVVNKQNKTDNNEYCLYYKSNGLPPSKPQVQCAKSGYCLTGLTEIPSIVSPDVTCDACATFICNVNGKLMTGSGCLNDFERICKRVPEAKMQKIKAGKNFYNFINENNIVSSCTFADDCHAGFFTFFSATVLDKIDIIRAPILASKGEICPYDPQPPKPKDNGSNGYKLSGMFALGLILFYF</sequence>
<protein>
    <submittedName>
        <fullName evidence="2">Sodefrin-like factor</fullName>
    </submittedName>
</protein>
<organism evidence="1 2">
    <name type="scientific">Panagrolaimus sp. PS1159</name>
    <dbReference type="NCBI Taxonomy" id="55785"/>
    <lineage>
        <taxon>Eukaryota</taxon>
        <taxon>Metazoa</taxon>
        <taxon>Ecdysozoa</taxon>
        <taxon>Nematoda</taxon>
        <taxon>Chromadorea</taxon>
        <taxon>Rhabditida</taxon>
        <taxon>Tylenchina</taxon>
        <taxon>Panagrolaimomorpha</taxon>
        <taxon>Panagrolaimoidea</taxon>
        <taxon>Panagrolaimidae</taxon>
        <taxon>Panagrolaimus</taxon>
    </lineage>
</organism>
<dbReference type="Proteomes" id="UP000887580">
    <property type="component" value="Unplaced"/>
</dbReference>
<proteinExistence type="predicted"/>
<evidence type="ECO:0000313" key="1">
    <source>
        <dbReference type="Proteomes" id="UP000887580"/>
    </source>
</evidence>
<dbReference type="WBParaSite" id="PS1159_v2.g20883.t1">
    <property type="protein sequence ID" value="PS1159_v2.g20883.t1"/>
    <property type="gene ID" value="PS1159_v2.g20883"/>
</dbReference>
<accession>A0AC35FVZ0</accession>
<name>A0AC35FVZ0_9BILA</name>
<reference evidence="2" key="1">
    <citation type="submission" date="2022-11" db="UniProtKB">
        <authorList>
            <consortium name="WormBaseParasite"/>
        </authorList>
    </citation>
    <scope>IDENTIFICATION</scope>
</reference>
<evidence type="ECO:0000313" key="2">
    <source>
        <dbReference type="WBParaSite" id="PS1159_v2.g20883.t1"/>
    </source>
</evidence>